<dbReference type="SMART" id="SM01012">
    <property type="entry name" value="ANTAR"/>
    <property type="match status" value="1"/>
</dbReference>
<dbReference type="InterPro" id="IPR036388">
    <property type="entry name" value="WH-like_DNA-bd_sf"/>
</dbReference>
<accession>A0A1M7RUX9</accession>
<gene>
    <name evidence="2" type="ORF">SAMN05660350_00147</name>
</gene>
<evidence type="ECO:0000313" key="2">
    <source>
        <dbReference type="EMBL" id="SHN50089.1"/>
    </source>
</evidence>
<dbReference type="AlphaFoldDB" id="A0A1M7RUX9"/>
<name>A0A1M7RUX9_9ACTN</name>
<sequence length="59" mass="6060">MIEPAKGVLSARAGISVGEAFTRMRTHARHSGGQLATVAEAVVTGTLDHGDLEPVTDSS</sequence>
<protein>
    <submittedName>
        <fullName evidence="2">ANTAR domain-containing protein</fullName>
    </submittedName>
</protein>
<dbReference type="PROSITE" id="PS50921">
    <property type="entry name" value="ANTAR"/>
    <property type="match status" value="1"/>
</dbReference>
<proteinExistence type="predicted"/>
<dbReference type="EMBL" id="FRDM01000001">
    <property type="protein sequence ID" value="SHN50089.1"/>
    <property type="molecule type" value="Genomic_DNA"/>
</dbReference>
<dbReference type="InterPro" id="IPR005561">
    <property type="entry name" value="ANTAR"/>
</dbReference>
<feature type="domain" description="ANTAR" evidence="1">
    <location>
        <begin position="1"/>
        <end position="43"/>
    </location>
</feature>
<dbReference type="Pfam" id="PF03861">
    <property type="entry name" value="ANTAR"/>
    <property type="match status" value="1"/>
</dbReference>
<evidence type="ECO:0000313" key="3">
    <source>
        <dbReference type="Proteomes" id="UP000184428"/>
    </source>
</evidence>
<organism evidence="2 3">
    <name type="scientific">Geodermatophilus obscurus</name>
    <dbReference type="NCBI Taxonomy" id="1861"/>
    <lineage>
        <taxon>Bacteria</taxon>
        <taxon>Bacillati</taxon>
        <taxon>Actinomycetota</taxon>
        <taxon>Actinomycetes</taxon>
        <taxon>Geodermatophilales</taxon>
        <taxon>Geodermatophilaceae</taxon>
        <taxon>Geodermatophilus</taxon>
    </lineage>
</organism>
<dbReference type="Gene3D" id="1.10.10.10">
    <property type="entry name" value="Winged helix-like DNA-binding domain superfamily/Winged helix DNA-binding domain"/>
    <property type="match status" value="1"/>
</dbReference>
<evidence type="ECO:0000259" key="1">
    <source>
        <dbReference type="PROSITE" id="PS50921"/>
    </source>
</evidence>
<dbReference type="Proteomes" id="UP000184428">
    <property type="component" value="Unassembled WGS sequence"/>
</dbReference>
<dbReference type="GO" id="GO:0003723">
    <property type="term" value="F:RNA binding"/>
    <property type="evidence" value="ECO:0007669"/>
    <property type="project" value="InterPro"/>
</dbReference>
<reference evidence="2 3" key="1">
    <citation type="submission" date="2016-12" db="EMBL/GenBank/DDBJ databases">
        <authorList>
            <person name="Song W.-J."/>
            <person name="Kurnit D.M."/>
        </authorList>
    </citation>
    <scope>NUCLEOTIDE SEQUENCE [LARGE SCALE GENOMIC DNA]</scope>
    <source>
        <strain evidence="2 3">DSM 43162</strain>
    </source>
</reference>